<keyword evidence="4" id="KW-1185">Reference proteome</keyword>
<dbReference type="SUPFAM" id="SSF54909">
    <property type="entry name" value="Dimeric alpha+beta barrel"/>
    <property type="match status" value="1"/>
</dbReference>
<dbReference type="HOGENOM" id="CLU_130902_2_2_4"/>
<dbReference type="Gene3D" id="3.30.70.1060">
    <property type="entry name" value="Dimeric alpha+beta barrel"/>
    <property type="match status" value="1"/>
</dbReference>
<dbReference type="InterPro" id="IPR005545">
    <property type="entry name" value="YCII"/>
</dbReference>
<reference evidence="4" key="1">
    <citation type="submission" date="2006-02" db="EMBL/GenBank/DDBJ databases">
        <title>Complete sequence of chromosome of Rhodoferax ferrireducens DSM 15236.</title>
        <authorList>
            <person name="Copeland A."/>
            <person name="Lucas S."/>
            <person name="Lapidus A."/>
            <person name="Barry K."/>
            <person name="Detter J.C."/>
            <person name="Glavina del Rio T."/>
            <person name="Hammon N."/>
            <person name="Israni S."/>
            <person name="Pitluck S."/>
            <person name="Brettin T."/>
            <person name="Bruce D."/>
            <person name="Han C."/>
            <person name="Tapia R."/>
            <person name="Gilna P."/>
            <person name="Kiss H."/>
            <person name="Schmutz J."/>
            <person name="Larimer F."/>
            <person name="Land M."/>
            <person name="Kyrpides N."/>
            <person name="Ivanova N."/>
            <person name="Richardson P."/>
        </authorList>
    </citation>
    <scope>NUCLEOTIDE SEQUENCE [LARGE SCALE GENOMIC DNA]</scope>
    <source>
        <strain evidence="4">ATCC BAA-621 / DSM 15236 / T118</strain>
    </source>
</reference>
<evidence type="ECO:0000313" key="4">
    <source>
        <dbReference type="Proteomes" id="UP000008332"/>
    </source>
</evidence>
<dbReference type="Pfam" id="PF03795">
    <property type="entry name" value="YCII"/>
    <property type="match status" value="1"/>
</dbReference>
<organism evidence="3 4">
    <name type="scientific">Albidiferax ferrireducens (strain ATCC BAA-621 / DSM 15236 / T118)</name>
    <name type="common">Rhodoferax ferrireducens</name>
    <dbReference type="NCBI Taxonomy" id="338969"/>
    <lineage>
        <taxon>Bacteria</taxon>
        <taxon>Pseudomonadati</taxon>
        <taxon>Pseudomonadota</taxon>
        <taxon>Betaproteobacteria</taxon>
        <taxon>Burkholderiales</taxon>
        <taxon>Comamonadaceae</taxon>
        <taxon>Rhodoferax</taxon>
    </lineage>
</organism>
<dbReference type="AlphaFoldDB" id="Q21R81"/>
<dbReference type="PANTHER" id="PTHR35174:SF3">
    <property type="entry name" value="BLL7171 PROTEIN"/>
    <property type="match status" value="1"/>
</dbReference>
<evidence type="ECO:0000313" key="3">
    <source>
        <dbReference type="EMBL" id="ABD71722.1"/>
    </source>
</evidence>
<dbReference type="KEGG" id="rfr:Rfer_4024"/>
<dbReference type="EMBL" id="CP000267">
    <property type="protein sequence ID" value="ABD71722.1"/>
    <property type="molecule type" value="Genomic_DNA"/>
</dbReference>
<proteinExistence type="inferred from homology"/>
<dbReference type="Proteomes" id="UP000008332">
    <property type="component" value="Chromosome"/>
</dbReference>
<evidence type="ECO:0000256" key="1">
    <source>
        <dbReference type="ARBA" id="ARBA00007689"/>
    </source>
</evidence>
<protein>
    <recommendedName>
        <fullName evidence="2">YCII-related domain-containing protein</fullName>
    </recommendedName>
</protein>
<sequence>MAYTLLIVEDPHQRDTRTPAEGRAAYDSMVQFAAQLKARGLLLATQSLTSHAAAARVQVRDGQSQVLDGPFTEAKEMVGGFFLLDCQTRAQAIAIAAECPAAQWCTVEVREVGPCFA</sequence>
<name>Q21R81_ALBFT</name>
<accession>Q21R81</accession>
<dbReference type="eggNOG" id="COG3795">
    <property type="taxonomic scope" value="Bacteria"/>
</dbReference>
<dbReference type="RefSeq" id="WP_011466284.1">
    <property type="nucleotide sequence ID" value="NC_007908.1"/>
</dbReference>
<gene>
    <name evidence="3" type="ordered locus">Rfer_4024</name>
</gene>
<feature type="domain" description="YCII-related" evidence="2">
    <location>
        <begin position="1"/>
        <end position="112"/>
    </location>
</feature>
<evidence type="ECO:0000259" key="2">
    <source>
        <dbReference type="Pfam" id="PF03795"/>
    </source>
</evidence>
<comment type="similarity">
    <text evidence="1">Belongs to the YciI family.</text>
</comment>
<dbReference type="OrthoDB" id="9807535at2"/>
<dbReference type="PANTHER" id="PTHR35174">
    <property type="entry name" value="BLL7171 PROTEIN-RELATED"/>
    <property type="match status" value="1"/>
</dbReference>
<dbReference type="STRING" id="338969.Rfer_4024"/>
<dbReference type="InterPro" id="IPR011008">
    <property type="entry name" value="Dimeric_a/b-barrel"/>
</dbReference>